<dbReference type="Gene3D" id="6.10.340.10">
    <property type="match status" value="1"/>
</dbReference>
<gene>
    <name evidence="13" type="ORF">PXH66_12815</name>
</gene>
<evidence type="ECO:0000256" key="5">
    <source>
        <dbReference type="ARBA" id="ARBA00022679"/>
    </source>
</evidence>
<evidence type="ECO:0000256" key="4">
    <source>
        <dbReference type="ARBA" id="ARBA00022553"/>
    </source>
</evidence>
<dbReference type="CDD" id="cd06225">
    <property type="entry name" value="HAMP"/>
    <property type="match status" value="1"/>
</dbReference>
<dbReference type="InterPro" id="IPR003660">
    <property type="entry name" value="HAMP_dom"/>
</dbReference>
<evidence type="ECO:0000313" key="13">
    <source>
        <dbReference type="EMBL" id="WED63211.1"/>
    </source>
</evidence>
<evidence type="ECO:0000259" key="12">
    <source>
        <dbReference type="PROSITE" id="PS50885"/>
    </source>
</evidence>
<dbReference type="PROSITE" id="PS50109">
    <property type="entry name" value="HIS_KIN"/>
    <property type="match status" value="1"/>
</dbReference>
<evidence type="ECO:0000256" key="8">
    <source>
        <dbReference type="ARBA" id="ARBA00022840"/>
    </source>
</evidence>
<reference evidence="13" key="1">
    <citation type="submission" date="2023-03" db="EMBL/GenBank/DDBJ databases">
        <title>Lomoglobus Profundus gen. nov., sp. nov., a novel member of the phylum Verrucomicrobia, isolated from deep-marine sediment of South China Sea.</title>
        <authorList>
            <person name="Ahmad T."/>
            <person name="Ishaq S.E."/>
            <person name="Wang F."/>
        </authorList>
    </citation>
    <scope>NUCLEOTIDE SEQUENCE</scope>
    <source>
        <strain evidence="13">LMO-M01</strain>
    </source>
</reference>
<dbReference type="InterPro" id="IPR004358">
    <property type="entry name" value="Sig_transdc_His_kin-like_C"/>
</dbReference>
<dbReference type="PRINTS" id="PR00344">
    <property type="entry name" value="BCTRLSENSOR"/>
</dbReference>
<protein>
    <recommendedName>
        <fullName evidence="3">histidine kinase</fullName>
        <ecNumber evidence="3">2.7.13.3</ecNumber>
    </recommendedName>
</protein>
<keyword evidence="14" id="KW-1185">Reference proteome</keyword>
<feature type="domain" description="Histidine kinase" evidence="11">
    <location>
        <begin position="354"/>
        <end position="539"/>
    </location>
</feature>
<keyword evidence="4" id="KW-0597">Phosphoprotein</keyword>
<dbReference type="KEGG" id="slom:PXH66_12815"/>
<evidence type="ECO:0000259" key="11">
    <source>
        <dbReference type="PROSITE" id="PS50109"/>
    </source>
</evidence>
<evidence type="ECO:0000256" key="9">
    <source>
        <dbReference type="ARBA" id="ARBA00023012"/>
    </source>
</evidence>
<keyword evidence="8 13" id="KW-0067">ATP-binding</keyword>
<accession>A0AAE9ZS33</accession>
<organism evidence="13 14">
    <name type="scientific">Synoicihabitans lomoniglobus</name>
    <dbReference type="NCBI Taxonomy" id="2909285"/>
    <lineage>
        <taxon>Bacteria</taxon>
        <taxon>Pseudomonadati</taxon>
        <taxon>Verrucomicrobiota</taxon>
        <taxon>Opitutia</taxon>
        <taxon>Opitutales</taxon>
        <taxon>Opitutaceae</taxon>
        <taxon>Synoicihabitans</taxon>
    </lineage>
</organism>
<dbReference type="InterPro" id="IPR005467">
    <property type="entry name" value="His_kinase_dom"/>
</dbReference>
<keyword evidence="10" id="KW-1133">Transmembrane helix</keyword>
<sequence length="556" mass="60936">MSGFIYNRLKSRLRNAPLRSKLTFTVQLTGIGTILFAGISLFAYQAYQLREQFSFELSTLTRMLANYSVAPVSFEDTRGMTDVLSGLASREDVRFAALRDTSGKVLAQIGETTLDLADSSATSGAIFDGWWVICREPLVPHDETEPIGELVIGASFQPLFFDALLKFIPALLVLAGLCAIGMVVLTRVSVRIVLGGLDQLSASVSRIASTSDYNVRAAVFSEDEVGQLTTTFNGMLDKLQTSDQEIRASNHSLATEITERKRLERALVESSRLAGMAEVATSVLHNVGNVLNSVNVSTLLLRDRLESSKLKSLQRTTELMAPHLDEPGPFFSSDPRGRLVPKFITEITRELAKERSDLLTEIQSLVGNVEHIKEIVTTQQSYSRTAGVSEKINPQELIEDAIRINQPSMDRHSVTVSREEVSDVTLLADRHKVLQILVNLVSNAVHAVKQGELEFRRFEIRMTVEDDTLSIVVRDHGVGIKPEDLTRIFRHGFTTRPDGHGFGLHSGAIAARELGGSLDVASDGLGQGASFTLTIPLVTPPPTPVRLTNSPFSARP</sequence>
<dbReference type="Proteomes" id="UP001218638">
    <property type="component" value="Chromosome"/>
</dbReference>
<dbReference type="InterPro" id="IPR003594">
    <property type="entry name" value="HATPase_dom"/>
</dbReference>
<keyword evidence="9" id="KW-0902">Two-component regulatory system</keyword>
<dbReference type="PANTHER" id="PTHR43065:SF46">
    <property type="entry name" value="C4-DICARBOXYLATE TRANSPORT SENSOR PROTEIN DCTB"/>
    <property type="match status" value="1"/>
</dbReference>
<proteinExistence type="predicted"/>
<keyword evidence="5" id="KW-0808">Transferase</keyword>
<evidence type="ECO:0000256" key="3">
    <source>
        <dbReference type="ARBA" id="ARBA00012438"/>
    </source>
</evidence>
<dbReference type="Pfam" id="PF17152">
    <property type="entry name" value="CHASE8"/>
    <property type="match status" value="1"/>
</dbReference>
<name>A0AAE9ZS33_9BACT</name>
<dbReference type="InterPro" id="IPR033417">
    <property type="entry name" value="CHASE8"/>
</dbReference>
<comment type="catalytic activity">
    <reaction evidence="1">
        <text>ATP + protein L-histidine = ADP + protein N-phospho-L-histidine.</text>
        <dbReference type="EC" id="2.7.13.3"/>
    </reaction>
</comment>
<evidence type="ECO:0000313" key="14">
    <source>
        <dbReference type="Proteomes" id="UP001218638"/>
    </source>
</evidence>
<keyword evidence="7" id="KW-0418">Kinase</keyword>
<evidence type="ECO:0000256" key="6">
    <source>
        <dbReference type="ARBA" id="ARBA00022741"/>
    </source>
</evidence>
<evidence type="ECO:0000256" key="10">
    <source>
        <dbReference type="SAM" id="Phobius"/>
    </source>
</evidence>
<dbReference type="EC" id="2.7.13.3" evidence="3"/>
<dbReference type="Pfam" id="PF00672">
    <property type="entry name" value="HAMP"/>
    <property type="match status" value="1"/>
</dbReference>
<dbReference type="GO" id="GO:0004673">
    <property type="term" value="F:protein histidine kinase activity"/>
    <property type="evidence" value="ECO:0007669"/>
    <property type="project" value="UniProtKB-EC"/>
</dbReference>
<feature type="domain" description="HAMP" evidence="12">
    <location>
        <begin position="191"/>
        <end position="244"/>
    </location>
</feature>
<dbReference type="GO" id="GO:0000160">
    <property type="term" value="P:phosphorelay signal transduction system"/>
    <property type="evidence" value="ECO:0007669"/>
    <property type="project" value="UniProtKB-KW"/>
</dbReference>
<dbReference type="GO" id="GO:0016020">
    <property type="term" value="C:membrane"/>
    <property type="evidence" value="ECO:0007669"/>
    <property type="project" value="UniProtKB-SubCell"/>
</dbReference>
<feature type="transmembrane region" description="Helical" evidence="10">
    <location>
        <begin position="21"/>
        <end position="47"/>
    </location>
</feature>
<dbReference type="SUPFAM" id="SSF158472">
    <property type="entry name" value="HAMP domain-like"/>
    <property type="match status" value="1"/>
</dbReference>
<comment type="subcellular location">
    <subcellularLocation>
        <location evidence="2">Membrane</location>
    </subcellularLocation>
</comment>
<keyword evidence="10" id="KW-0812">Transmembrane</keyword>
<dbReference type="PROSITE" id="PS50885">
    <property type="entry name" value="HAMP"/>
    <property type="match status" value="1"/>
</dbReference>
<evidence type="ECO:0000256" key="1">
    <source>
        <dbReference type="ARBA" id="ARBA00000085"/>
    </source>
</evidence>
<dbReference type="PANTHER" id="PTHR43065">
    <property type="entry name" value="SENSOR HISTIDINE KINASE"/>
    <property type="match status" value="1"/>
</dbReference>
<dbReference type="EMBL" id="CP119075">
    <property type="protein sequence ID" value="WED63211.1"/>
    <property type="molecule type" value="Genomic_DNA"/>
</dbReference>
<dbReference type="InterPro" id="IPR036890">
    <property type="entry name" value="HATPase_C_sf"/>
</dbReference>
<dbReference type="Gene3D" id="1.10.287.130">
    <property type="match status" value="1"/>
</dbReference>
<feature type="transmembrane region" description="Helical" evidence="10">
    <location>
        <begin position="167"/>
        <end position="185"/>
    </location>
</feature>
<dbReference type="Gene3D" id="3.30.565.10">
    <property type="entry name" value="Histidine kinase-like ATPase, C-terminal domain"/>
    <property type="match status" value="1"/>
</dbReference>
<dbReference type="SMART" id="SM00304">
    <property type="entry name" value="HAMP"/>
    <property type="match status" value="1"/>
</dbReference>
<dbReference type="SMART" id="SM00387">
    <property type="entry name" value="HATPase_c"/>
    <property type="match status" value="1"/>
</dbReference>
<dbReference type="SUPFAM" id="SSF55874">
    <property type="entry name" value="ATPase domain of HSP90 chaperone/DNA topoisomerase II/histidine kinase"/>
    <property type="match status" value="1"/>
</dbReference>
<evidence type="ECO:0000256" key="7">
    <source>
        <dbReference type="ARBA" id="ARBA00022777"/>
    </source>
</evidence>
<dbReference type="AlphaFoldDB" id="A0AAE9ZS33"/>
<evidence type="ECO:0000256" key="2">
    <source>
        <dbReference type="ARBA" id="ARBA00004370"/>
    </source>
</evidence>
<keyword evidence="10" id="KW-0472">Membrane</keyword>
<dbReference type="RefSeq" id="WP_330928563.1">
    <property type="nucleotide sequence ID" value="NZ_CP119075.1"/>
</dbReference>
<dbReference type="Pfam" id="PF02518">
    <property type="entry name" value="HATPase_c"/>
    <property type="match status" value="1"/>
</dbReference>
<keyword evidence="6" id="KW-0547">Nucleotide-binding</keyword>
<dbReference type="GO" id="GO:0005524">
    <property type="term" value="F:ATP binding"/>
    <property type="evidence" value="ECO:0007669"/>
    <property type="project" value="UniProtKB-KW"/>
</dbReference>